<gene>
    <name evidence="5 6" type="primary">LOC103547445</name>
</gene>
<accession>A0ABM4Q2Q3</accession>
<evidence type="ECO:0000313" key="5">
    <source>
        <dbReference type="RefSeq" id="XP_070483725.1"/>
    </source>
</evidence>
<evidence type="ECO:0000313" key="4">
    <source>
        <dbReference type="Proteomes" id="UP001652662"/>
    </source>
</evidence>
<dbReference type="InterPro" id="IPR053297">
    <property type="entry name" value="Dynactin-associated"/>
</dbReference>
<evidence type="ECO:0000259" key="3">
    <source>
        <dbReference type="Pfam" id="PF15675"/>
    </source>
</evidence>
<evidence type="ECO:0000256" key="2">
    <source>
        <dbReference type="SAM" id="Phobius"/>
    </source>
</evidence>
<dbReference type="PANTHER" id="PTHR35349">
    <property type="entry name" value="DYNACTIN-ASSOCIATED PROTEIN"/>
    <property type="match status" value="1"/>
</dbReference>
<organism evidence="4 6">
    <name type="scientific">Equus przewalskii</name>
    <name type="common">Przewalski's horse</name>
    <name type="synonym">Equus caballus przewalskii</name>
    <dbReference type="NCBI Taxonomy" id="9798"/>
    <lineage>
        <taxon>Eukaryota</taxon>
        <taxon>Metazoa</taxon>
        <taxon>Chordata</taxon>
        <taxon>Craniata</taxon>
        <taxon>Vertebrata</taxon>
        <taxon>Euteleostomi</taxon>
        <taxon>Mammalia</taxon>
        <taxon>Eutheria</taxon>
        <taxon>Laurasiatheria</taxon>
        <taxon>Perissodactyla</taxon>
        <taxon>Equidae</taxon>
        <taxon>Equus</taxon>
    </lineage>
</organism>
<reference evidence="5 6" key="1">
    <citation type="submission" date="2025-05" db="UniProtKB">
        <authorList>
            <consortium name="RefSeq"/>
        </authorList>
    </citation>
    <scope>IDENTIFICATION</scope>
    <source>
        <tissue evidence="5 6">Blood</tissue>
    </source>
</reference>
<dbReference type="RefSeq" id="XP_070483725.1">
    <property type="nucleotide sequence ID" value="XM_070627624.1"/>
</dbReference>
<keyword evidence="2" id="KW-0472">Membrane</keyword>
<proteinExistence type="predicted"/>
<protein>
    <submittedName>
        <fullName evidence="5 6">Dynactin-associated protein</fullName>
    </submittedName>
</protein>
<evidence type="ECO:0000313" key="6">
    <source>
        <dbReference type="RefSeq" id="XP_070483726.1"/>
    </source>
</evidence>
<dbReference type="Proteomes" id="UP001652662">
    <property type="component" value="Chromosome 7"/>
</dbReference>
<feature type="domain" description="CLLAC-motif containing" evidence="3">
    <location>
        <begin position="83"/>
        <end position="111"/>
    </location>
</feature>
<evidence type="ECO:0000256" key="1">
    <source>
        <dbReference type="SAM" id="MobiDB-lite"/>
    </source>
</evidence>
<dbReference type="PANTHER" id="PTHR35349:SF7">
    <property type="entry name" value="DYNACTIN-ASSOCIATED PROTEIN"/>
    <property type="match status" value="1"/>
</dbReference>
<dbReference type="Pfam" id="PF15675">
    <property type="entry name" value="CLLAC"/>
    <property type="match status" value="1"/>
</dbReference>
<name>A0ABM4Q2Q3_EQUPR</name>
<keyword evidence="2" id="KW-1133">Transmembrane helix</keyword>
<feature type="compositionally biased region" description="Low complexity" evidence="1">
    <location>
        <begin position="138"/>
        <end position="277"/>
    </location>
</feature>
<feature type="region of interest" description="Disordered" evidence="1">
    <location>
        <begin position="137"/>
        <end position="277"/>
    </location>
</feature>
<sequence>MDRKHGKYVANIEQSENQPPITCSNDQEAHSSACWCPPSNDITGDVSSNLTGVCTSPGVLTYSGHPHTALCNTQVKENCCNNWSLWKFFLACLLACAITTAVGVLIICLVTNRGNDNSTIVIQLPSNNGKPVVIIPGTTSTASQPTVTTTSTEPTTTTVSTESTTTATSTEATTTEATTITSTEPTTTTGTTISSTEPTTTAAITITSTEPTTTEATTITSTEPTTTTGTTISSTEPTTTAGTTITSTEPIATTSSTEPTTTTATTTTSSETTAATT</sequence>
<keyword evidence="4" id="KW-1185">Reference proteome</keyword>
<dbReference type="RefSeq" id="XP_070483726.1">
    <property type="nucleotide sequence ID" value="XM_070627625.1"/>
</dbReference>
<feature type="transmembrane region" description="Helical" evidence="2">
    <location>
        <begin position="88"/>
        <end position="110"/>
    </location>
</feature>
<dbReference type="GeneID" id="103547445"/>
<keyword evidence="2" id="KW-0812">Transmembrane</keyword>
<dbReference type="InterPro" id="IPR031379">
    <property type="entry name" value="CLLAC"/>
</dbReference>